<gene>
    <name evidence="14" type="ORF">F0L46_02805</name>
</gene>
<dbReference type="SMART" id="SM00100">
    <property type="entry name" value="cNMP"/>
    <property type="match status" value="1"/>
</dbReference>
<dbReference type="GO" id="GO:0005249">
    <property type="term" value="F:voltage-gated potassium channel activity"/>
    <property type="evidence" value="ECO:0007669"/>
    <property type="project" value="InterPro"/>
</dbReference>
<proteinExistence type="predicted"/>
<keyword evidence="5" id="KW-0631">Potassium channel</keyword>
<evidence type="ECO:0000259" key="13">
    <source>
        <dbReference type="PROSITE" id="PS50042"/>
    </source>
</evidence>
<evidence type="ECO:0000256" key="1">
    <source>
        <dbReference type="ARBA" id="ARBA00004141"/>
    </source>
</evidence>
<protein>
    <submittedName>
        <fullName evidence="14">Cyclic nucleotide-binding domain-containing protein</fullName>
    </submittedName>
</protein>
<dbReference type="SUPFAM" id="SSF51206">
    <property type="entry name" value="cAMP-binding domain-like"/>
    <property type="match status" value="1"/>
</dbReference>
<evidence type="ECO:0000256" key="4">
    <source>
        <dbReference type="ARBA" id="ARBA00022692"/>
    </source>
</evidence>
<evidence type="ECO:0000256" key="3">
    <source>
        <dbReference type="ARBA" id="ARBA00022538"/>
    </source>
</evidence>
<keyword evidence="2" id="KW-0813">Transport</keyword>
<dbReference type="InterPro" id="IPR005821">
    <property type="entry name" value="Ion_trans_dom"/>
</dbReference>
<dbReference type="EMBL" id="VUOA01000006">
    <property type="protein sequence ID" value="KAA2242363.1"/>
    <property type="molecule type" value="Genomic_DNA"/>
</dbReference>
<dbReference type="InterPro" id="IPR018490">
    <property type="entry name" value="cNMP-bd_dom_sf"/>
</dbReference>
<evidence type="ECO:0000256" key="11">
    <source>
        <dbReference type="SAM" id="MobiDB-lite"/>
    </source>
</evidence>
<sequence>MALIAFVLVSVAAVVLETVPWMAEAWPAWFVAAEIGTVAIFTVEYLLRFWCSPEHAPWRNRPEWRARLNFVRQPQAIIDFVAILPFYLALVMDAGDLKSLLILRLFRFLKLARYSPGVQSLLDAIYGERRALVGCGVLLLGTMLVCAAAMHYAEHDAQPDKLGTIPDAMYWAIVTLTTVGYGDVTPITALGRIIASLTAVMGIIMLALPVGIVASAFQKEIHQRDFVVTWSMVAKVPLFAALDASEVAEIMRFLRARSCEKDEIIVRRGEAADAIYFIVTGEVEVRMPEGERRMGPGDFFGEIAVLRGGERTATIVAAADCKLLALGEHDLRHLMDRSPEMARRIKDKARGRLEERGEAPSGEIEKA</sequence>
<dbReference type="GO" id="GO:0008076">
    <property type="term" value="C:voltage-gated potassium channel complex"/>
    <property type="evidence" value="ECO:0007669"/>
    <property type="project" value="InterPro"/>
</dbReference>
<dbReference type="Gene3D" id="2.60.120.10">
    <property type="entry name" value="Jelly Rolls"/>
    <property type="match status" value="1"/>
</dbReference>
<keyword evidence="6" id="KW-0630">Potassium</keyword>
<reference evidence="14 15" key="1">
    <citation type="submission" date="2019-09" db="EMBL/GenBank/DDBJ databases">
        <title>Salinarimonas rosea gen. nov., sp. nov., a new member of the a-2 subgroup of the Proteobacteria.</title>
        <authorList>
            <person name="Liu J."/>
        </authorList>
    </citation>
    <scope>NUCLEOTIDE SEQUENCE [LARGE SCALE GENOMIC DNA]</scope>
    <source>
        <strain evidence="14 15">BN140002</strain>
    </source>
</reference>
<evidence type="ECO:0000256" key="8">
    <source>
        <dbReference type="ARBA" id="ARBA00023065"/>
    </source>
</evidence>
<dbReference type="OrthoDB" id="9799090at2"/>
<dbReference type="Pfam" id="PF00027">
    <property type="entry name" value="cNMP_binding"/>
    <property type="match status" value="1"/>
</dbReference>
<dbReference type="SUPFAM" id="SSF81324">
    <property type="entry name" value="Voltage-gated potassium channels"/>
    <property type="match status" value="1"/>
</dbReference>
<evidence type="ECO:0000256" key="2">
    <source>
        <dbReference type="ARBA" id="ARBA00022448"/>
    </source>
</evidence>
<dbReference type="InterPro" id="IPR018488">
    <property type="entry name" value="cNMP-bd_CS"/>
</dbReference>
<dbReference type="PANTHER" id="PTHR11537">
    <property type="entry name" value="VOLTAGE-GATED POTASSIUM CHANNEL"/>
    <property type="match status" value="1"/>
</dbReference>
<evidence type="ECO:0000256" key="12">
    <source>
        <dbReference type="SAM" id="Phobius"/>
    </source>
</evidence>
<dbReference type="Proteomes" id="UP000323142">
    <property type="component" value="Unassembled WGS sequence"/>
</dbReference>
<keyword evidence="15" id="KW-1185">Reference proteome</keyword>
<dbReference type="PROSITE" id="PS00888">
    <property type="entry name" value="CNMP_BINDING_1"/>
    <property type="match status" value="1"/>
</dbReference>
<dbReference type="InterPro" id="IPR014710">
    <property type="entry name" value="RmlC-like_jellyroll"/>
</dbReference>
<organism evidence="14 15">
    <name type="scientific">Salinarimonas soli</name>
    <dbReference type="NCBI Taxonomy" id="1638099"/>
    <lineage>
        <taxon>Bacteria</taxon>
        <taxon>Pseudomonadati</taxon>
        <taxon>Pseudomonadota</taxon>
        <taxon>Alphaproteobacteria</taxon>
        <taxon>Hyphomicrobiales</taxon>
        <taxon>Salinarimonadaceae</taxon>
        <taxon>Salinarimonas</taxon>
    </lineage>
</organism>
<feature type="transmembrane region" description="Helical" evidence="12">
    <location>
        <begin position="26"/>
        <end position="47"/>
    </location>
</feature>
<dbReference type="PROSITE" id="PS00889">
    <property type="entry name" value="CNMP_BINDING_2"/>
    <property type="match status" value="1"/>
</dbReference>
<evidence type="ECO:0000256" key="9">
    <source>
        <dbReference type="ARBA" id="ARBA00023136"/>
    </source>
</evidence>
<dbReference type="PRINTS" id="PR00169">
    <property type="entry name" value="KCHANNEL"/>
</dbReference>
<name>A0A5B2VRF4_9HYPH</name>
<evidence type="ECO:0000256" key="5">
    <source>
        <dbReference type="ARBA" id="ARBA00022826"/>
    </source>
</evidence>
<accession>A0A5B2VRF4</accession>
<dbReference type="CDD" id="cd00038">
    <property type="entry name" value="CAP_ED"/>
    <property type="match status" value="1"/>
</dbReference>
<evidence type="ECO:0000256" key="6">
    <source>
        <dbReference type="ARBA" id="ARBA00022958"/>
    </source>
</evidence>
<dbReference type="Gene3D" id="1.10.287.70">
    <property type="match status" value="1"/>
</dbReference>
<dbReference type="PROSITE" id="PS50042">
    <property type="entry name" value="CNMP_BINDING_3"/>
    <property type="match status" value="1"/>
</dbReference>
<dbReference type="InterPro" id="IPR000595">
    <property type="entry name" value="cNMP-bd_dom"/>
</dbReference>
<feature type="transmembrane region" description="Helical" evidence="12">
    <location>
        <begin position="162"/>
        <end position="181"/>
    </location>
</feature>
<dbReference type="InterPro" id="IPR028325">
    <property type="entry name" value="VG_K_chnl"/>
</dbReference>
<evidence type="ECO:0000256" key="7">
    <source>
        <dbReference type="ARBA" id="ARBA00022989"/>
    </source>
</evidence>
<feature type="transmembrane region" description="Helical" evidence="12">
    <location>
        <begin position="193"/>
        <end position="217"/>
    </location>
</feature>
<comment type="caution">
    <text evidence="14">The sequence shown here is derived from an EMBL/GenBank/DDBJ whole genome shotgun (WGS) entry which is preliminary data.</text>
</comment>
<evidence type="ECO:0000256" key="10">
    <source>
        <dbReference type="ARBA" id="ARBA00023303"/>
    </source>
</evidence>
<dbReference type="GO" id="GO:0001508">
    <property type="term" value="P:action potential"/>
    <property type="evidence" value="ECO:0007669"/>
    <property type="project" value="TreeGrafter"/>
</dbReference>
<keyword evidence="7 12" id="KW-1133">Transmembrane helix</keyword>
<keyword evidence="9 12" id="KW-0472">Membrane</keyword>
<feature type="transmembrane region" description="Helical" evidence="12">
    <location>
        <begin position="131"/>
        <end position="150"/>
    </location>
</feature>
<keyword evidence="4 12" id="KW-0812">Transmembrane</keyword>
<evidence type="ECO:0000313" key="15">
    <source>
        <dbReference type="Proteomes" id="UP000323142"/>
    </source>
</evidence>
<feature type="domain" description="Cyclic nucleotide-binding" evidence="13">
    <location>
        <begin position="238"/>
        <end position="352"/>
    </location>
</feature>
<comment type="subcellular location">
    <subcellularLocation>
        <location evidence="1">Membrane</location>
        <topology evidence="1">Multi-pass membrane protein</topology>
    </subcellularLocation>
</comment>
<dbReference type="Pfam" id="PF00520">
    <property type="entry name" value="Ion_trans"/>
    <property type="match status" value="1"/>
</dbReference>
<evidence type="ECO:0000313" key="14">
    <source>
        <dbReference type="EMBL" id="KAA2242363.1"/>
    </source>
</evidence>
<keyword evidence="3" id="KW-0633">Potassium transport</keyword>
<feature type="region of interest" description="Disordered" evidence="11">
    <location>
        <begin position="346"/>
        <end position="367"/>
    </location>
</feature>
<dbReference type="PANTHER" id="PTHR11537:SF254">
    <property type="entry name" value="POTASSIUM VOLTAGE-GATED CHANNEL PROTEIN SHAB"/>
    <property type="match status" value="1"/>
</dbReference>
<keyword evidence="8" id="KW-0406">Ion transport</keyword>
<reference evidence="14 15" key="2">
    <citation type="submission" date="2019-09" db="EMBL/GenBank/DDBJ databases">
        <authorList>
            <person name="Jin C."/>
        </authorList>
    </citation>
    <scope>NUCLEOTIDE SEQUENCE [LARGE SCALE GENOMIC DNA]</scope>
    <source>
        <strain evidence="14 15">BN140002</strain>
    </source>
</reference>
<keyword evidence="10" id="KW-0407">Ion channel</keyword>
<dbReference type="AlphaFoldDB" id="A0A5B2VRF4"/>